<dbReference type="Proteomes" id="UP001175227">
    <property type="component" value="Unassembled WGS sequence"/>
</dbReference>
<evidence type="ECO:0000313" key="9">
    <source>
        <dbReference type="Proteomes" id="UP001175227"/>
    </source>
</evidence>
<evidence type="ECO:0000256" key="5">
    <source>
        <dbReference type="ARBA" id="ARBA00023002"/>
    </source>
</evidence>
<accession>A0AA39NBY6</accession>
<evidence type="ECO:0000256" key="7">
    <source>
        <dbReference type="ARBA" id="ARBA00023033"/>
    </source>
</evidence>
<comment type="caution">
    <text evidence="8">The sequence shown here is derived from an EMBL/GenBank/DDBJ whole genome shotgun (WGS) entry which is preliminary data.</text>
</comment>
<dbReference type="EMBL" id="JAUEPR010000122">
    <property type="protein sequence ID" value="KAK0462789.1"/>
    <property type="molecule type" value="Genomic_DNA"/>
</dbReference>
<sequence>MYEIRARMEHPTTHFHSAEEEIALRLQRGQYWPLFEFKADAVKPLRQVVNKFVEPLLVEALKRKDEGKKSVEDDKSDENLSLLARLVENTNDELVNILVAGRDTTASLLTFAVYMMYEHPEMAARLRSEIIEKVGTRAPKAYEDIRDMKYLRAFLNHHCNLETLQLYPSVPINSRSSKVATTLPNKGRAPYYVRKDTM</sequence>
<dbReference type="GO" id="GO:0004497">
    <property type="term" value="F:monooxygenase activity"/>
    <property type="evidence" value="ECO:0007669"/>
    <property type="project" value="UniProtKB-KW"/>
</dbReference>
<evidence type="ECO:0000256" key="1">
    <source>
        <dbReference type="ARBA" id="ARBA00001971"/>
    </source>
</evidence>
<comment type="cofactor">
    <cofactor evidence="1">
        <name>heme</name>
        <dbReference type="ChEBI" id="CHEBI:30413"/>
    </cofactor>
</comment>
<evidence type="ECO:0000313" key="8">
    <source>
        <dbReference type="EMBL" id="KAK0462789.1"/>
    </source>
</evidence>
<dbReference type="PANTHER" id="PTHR24287:SF1">
    <property type="entry name" value="P450, PUTATIVE (EUROFUNG)-RELATED"/>
    <property type="match status" value="1"/>
</dbReference>
<proteinExistence type="inferred from homology"/>
<evidence type="ECO:0000256" key="4">
    <source>
        <dbReference type="ARBA" id="ARBA00022723"/>
    </source>
</evidence>
<organism evidence="8 9">
    <name type="scientific">Armillaria novae-zelandiae</name>
    <dbReference type="NCBI Taxonomy" id="153914"/>
    <lineage>
        <taxon>Eukaryota</taxon>
        <taxon>Fungi</taxon>
        <taxon>Dikarya</taxon>
        <taxon>Basidiomycota</taxon>
        <taxon>Agaricomycotina</taxon>
        <taxon>Agaricomycetes</taxon>
        <taxon>Agaricomycetidae</taxon>
        <taxon>Agaricales</taxon>
        <taxon>Marasmiineae</taxon>
        <taxon>Physalacriaceae</taxon>
        <taxon>Armillaria</taxon>
    </lineage>
</organism>
<keyword evidence="4" id="KW-0479">Metal-binding</keyword>
<dbReference type="InterPro" id="IPR002401">
    <property type="entry name" value="Cyt_P450_E_grp-I"/>
</dbReference>
<keyword evidence="7" id="KW-0503">Monooxygenase</keyword>
<keyword evidence="9" id="KW-1185">Reference proteome</keyword>
<dbReference type="GO" id="GO:0005506">
    <property type="term" value="F:iron ion binding"/>
    <property type="evidence" value="ECO:0007669"/>
    <property type="project" value="InterPro"/>
</dbReference>
<keyword evidence="6" id="KW-0408">Iron</keyword>
<name>A0AA39NBY6_9AGAR</name>
<dbReference type="GO" id="GO:0016705">
    <property type="term" value="F:oxidoreductase activity, acting on paired donors, with incorporation or reduction of molecular oxygen"/>
    <property type="evidence" value="ECO:0007669"/>
    <property type="project" value="InterPro"/>
</dbReference>
<evidence type="ECO:0000256" key="3">
    <source>
        <dbReference type="ARBA" id="ARBA00022617"/>
    </source>
</evidence>
<dbReference type="InterPro" id="IPR036396">
    <property type="entry name" value="Cyt_P450_sf"/>
</dbReference>
<gene>
    <name evidence="8" type="ORF">IW261DRAFT_1613930</name>
</gene>
<comment type="similarity">
    <text evidence="2">Belongs to the cytochrome P450 family.</text>
</comment>
<dbReference type="Pfam" id="PF00067">
    <property type="entry name" value="p450"/>
    <property type="match status" value="1"/>
</dbReference>
<reference evidence="8" key="1">
    <citation type="submission" date="2023-06" db="EMBL/GenBank/DDBJ databases">
        <authorList>
            <consortium name="Lawrence Berkeley National Laboratory"/>
            <person name="Ahrendt S."/>
            <person name="Sahu N."/>
            <person name="Indic B."/>
            <person name="Wong-Bajracharya J."/>
            <person name="Merenyi Z."/>
            <person name="Ke H.-M."/>
            <person name="Monk M."/>
            <person name="Kocsube S."/>
            <person name="Drula E."/>
            <person name="Lipzen A."/>
            <person name="Balint B."/>
            <person name="Henrissat B."/>
            <person name="Andreopoulos B."/>
            <person name="Martin F.M."/>
            <person name="Harder C.B."/>
            <person name="Rigling D."/>
            <person name="Ford K.L."/>
            <person name="Foster G.D."/>
            <person name="Pangilinan J."/>
            <person name="Papanicolaou A."/>
            <person name="Barry K."/>
            <person name="LaButti K."/>
            <person name="Viragh M."/>
            <person name="Koriabine M."/>
            <person name="Yan M."/>
            <person name="Riley R."/>
            <person name="Champramary S."/>
            <person name="Plett K.L."/>
            <person name="Tsai I.J."/>
            <person name="Slot J."/>
            <person name="Sipos G."/>
            <person name="Plett J."/>
            <person name="Nagy L.G."/>
            <person name="Grigoriev I.V."/>
        </authorList>
    </citation>
    <scope>NUCLEOTIDE SEQUENCE</scope>
    <source>
        <strain evidence="8">ICMP 16352</strain>
    </source>
</reference>
<protein>
    <submittedName>
        <fullName evidence="8">Cytochrome P450</fullName>
    </submittedName>
</protein>
<dbReference type="GO" id="GO:0020037">
    <property type="term" value="F:heme binding"/>
    <property type="evidence" value="ECO:0007669"/>
    <property type="project" value="InterPro"/>
</dbReference>
<dbReference type="InterPro" id="IPR001128">
    <property type="entry name" value="Cyt_P450"/>
</dbReference>
<dbReference type="PANTHER" id="PTHR24287">
    <property type="entry name" value="P450, PUTATIVE (EUROFUNG)-RELATED"/>
    <property type="match status" value="1"/>
</dbReference>
<evidence type="ECO:0000256" key="2">
    <source>
        <dbReference type="ARBA" id="ARBA00010617"/>
    </source>
</evidence>
<evidence type="ECO:0000256" key="6">
    <source>
        <dbReference type="ARBA" id="ARBA00023004"/>
    </source>
</evidence>
<dbReference type="InterPro" id="IPR047146">
    <property type="entry name" value="Cyt_P450_E_CYP52_fungi"/>
</dbReference>
<keyword evidence="3" id="KW-0349">Heme</keyword>
<dbReference type="SUPFAM" id="SSF48264">
    <property type="entry name" value="Cytochrome P450"/>
    <property type="match status" value="1"/>
</dbReference>
<dbReference type="AlphaFoldDB" id="A0AA39NBY6"/>
<dbReference type="PRINTS" id="PR00463">
    <property type="entry name" value="EP450I"/>
</dbReference>
<keyword evidence="5" id="KW-0560">Oxidoreductase</keyword>
<dbReference type="Gene3D" id="1.10.630.10">
    <property type="entry name" value="Cytochrome P450"/>
    <property type="match status" value="1"/>
</dbReference>